<evidence type="ECO:0000259" key="6">
    <source>
        <dbReference type="PROSITE" id="PS51767"/>
    </source>
</evidence>
<evidence type="ECO:0000256" key="2">
    <source>
        <dbReference type="ARBA" id="ARBA00022750"/>
    </source>
</evidence>
<feature type="domain" description="Peptidase A1" evidence="6">
    <location>
        <begin position="61"/>
        <end position="395"/>
    </location>
</feature>
<feature type="signal peptide" evidence="5">
    <location>
        <begin position="1"/>
        <end position="20"/>
    </location>
</feature>
<evidence type="ECO:0000256" key="3">
    <source>
        <dbReference type="RuleBase" id="RU000454"/>
    </source>
</evidence>
<dbReference type="InterPro" id="IPR001969">
    <property type="entry name" value="Aspartic_peptidase_AS"/>
</dbReference>
<keyword evidence="4" id="KW-1133">Transmembrane helix</keyword>
<dbReference type="CDD" id="cd05471">
    <property type="entry name" value="pepsin_like"/>
    <property type="match status" value="1"/>
</dbReference>
<organism evidence="7 8">
    <name type="scientific">Trametes cubensis</name>
    <dbReference type="NCBI Taxonomy" id="1111947"/>
    <lineage>
        <taxon>Eukaryota</taxon>
        <taxon>Fungi</taxon>
        <taxon>Dikarya</taxon>
        <taxon>Basidiomycota</taxon>
        <taxon>Agaricomycotina</taxon>
        <taxon>Agaricomycetes</taxon>
        <taxon>Polyporales</taxon>
        <taxon>Polyporaceae</taxon>
        <taxon>Trametes</taxon>
    </lineage>
</organism>
<keyword evidence="5" id="KW-0732">Signal</keyword>
<keyword evidence="3" id="KW-0645">Protease</keyword>
<dbReference type="InterPro" id="IPR034164">
    <property type="entry name" value="Pepsin-like_dom"/>
</dbReference>
<protein>
    <recommendedName>
        <fullName evidence="6">Peptidase A1 domain-containing protein</fullName>
    </recommendedName>
</protein>
<reference evidence="7" key="1">
    <citation type="submission" date="2022-11" db="EMBL/GenBank/DDBJ databases">
        <title>Genome Sequence of Cubamyces cubensis.</title>
        <authorList>
            <person name="Buettner E."/>
        </authorList>
    </citation>
    <scope>NUCLEOTIDE SEQUENCE</scope>
    <source>
        <strain evidence="7">MPL-01</strain>
    </source>
</reference>
<dbReference type="Gene3D" id="2.40.70.10">
    <property type="entry name" value="Acid Proteases"/>
    <property type="match status" value="2"/>
</dbReference>
<dbReference type="PANTHER" id="PTHR47966">
    <property type="entry name" value="BETA-SITE APP-CLEAVING ENZYME, ISOFORM A-RELATED"/>
    <property type="match status" value="1"/>
</dbReference>
<feature type="chain" id="PRO_5041936594" description="Peptidase A1 domain-containing protein" evidence="5">
    <location>
        <begin position="21"/>
        <end position="564"/>
    </location>
</feature>
<dbReference type="PROSITE" id="PS00141">
    <property type="entry name" value="ASP_PROTEASE"/>
    <property type="match status" value="2"/>
</dbReference>
<comment type="caution">
    <text evidence="7">The sequence shown here is derived from an EMBL/GenBank/DDBJ whole genome shotgun (WGS) entry which is preliminary data.</text>
</comment>
<dbReference type="PANTHER" id="PTHR47966:SF51">
    <property type="entry name" value="BETA-SITE APP-CLEAVING ENZYME, ISOFORM A-RELATED"/>
    <property type="match status" value="1"/>
</dbReference>
<dbReference type="Proteomes" id="UP001215151">
    <property type="component" value="Unassembled WGS sequence"/>
</dbReference>
<keyword evidence="2 3" id="KW-0064">Aspartyl protease</keyword>
<evidence type="ECO:0000256" key="1">
    <source>
        <dbReference type="ARBA" id="ARBA00007447"/>
    </source>
</evidence>
<keyword evidence="4" id="KW-0472">Membrane</keyword>
<gene>
    <name evidence="7" type="ORF">ONZ51_g12258</name>
</gene>
<evidence type="ECO:0000256" key="4">
    <source>
        <dbReference type="SAM" id="Phobius"/>
    </source>
</evidence>
<proteinExistence type="inferred from homology"/>
<dbReference type="Pfam" id="PF00026">
    <property type="entry name" value="Asp"/>
    <property type="match status" value="1"/>
</dbReference>
<accession>A0AAD7TG39</accession>
<dbReference type="SUPFAM" id="SSF50630">
    <property type="entry name" value="Acid proteases"/>
    <property type="match status" value="1"/>
</dbReference>
<dbReference type="GO" id="GO:0006508">
    <property type="term" value="P:proteolysis"/>
    <property type="evidence" value="ECO:0007669"/>
    <property type="project" value="UniProtKB-KW"/>
</dbReference>
<dbReference type="EMBL" id="JAPEVG010000717">
    <property type="protein sequence ID" value="KAJ8456134.1"/>
    <property type="molecule type" value="Genomic_DNA"/>
</dbReference>
<dbReference type="InterPro" id="IPR001461">
    <property type="entry name" value="Aspartic_peptidase_A1"/>
</dbReference>
<keyword evidence="4" id="KW-0812">Transmembrane</keyword>
<dbReference type="InterPro" id="IPR033121">
    <property type="entry name" value="PEPTIDASE_A1"/>
</dbReference>
<feature type="transmembrane region" description="Helical" evidence="4">
    <location>
        <begin position="512"/>
        <end position="533"/>
    </location>
</feature>
<keyword evidence="3" id="KW-0378">Hydrolase</keyword>
<dbReference type="InterPro" id="IPR021109">
    <property type="entry name" value="Peptidase_aspartic_dom_sf"/>
</dbReference>
<evidence type="ECO:0000313" key="8">
    <source>
        <dbReference type="Proteomes" id="UP001215151"/>
    </source>
</evidence>
<name>A0AAD7TG39_9APHY</name>
<dbReference type="PRINTS" id="PR00792">
    <property type="entry name" value="PEPSIN"/>
</dbReference>
<sequence length="564" mass="59581">MRLSTVISTFSLLSATYVSGVRIPVTRRSLDLSGDPQHPVSVTRVNGDKSFGFTHASNQGYTATLYVNGVPFQCILDTGSSDTWIDTTVGNAIVPPNMFYTGVNSSTDYADGTHAPGPLMLVNATWGPYTVQNQAIMIADGVSPIKNEISGLIGLSMAQESNILSNLANTTYAASGIPLLMNIFVRNQDQPNYFTFLMDRGELGITDGGVLTVSELVTEYEAVTSAPKLPLIGTFGWSTLLDGMSVNGKMVTGDSALASVSEKAFGVQIPSGKTVATLDTGTSWISGPKEFVEAAYKDIPGAVPTNDTLGAGLGYIIPCDTKLNLTFYFAGNPYPMHPIDAVVLNTTADGIQNCLGAITVNDNPLALATDWLIGDSFMRNIYSLYDYGNQTSQTDGNPYMQILSITNPDAAWAETDALMLKRLSAYQEYFTSTYGVTPTTTQMAYTGPTYSVSVTSADNKQTFAPYPSVWSASAQPASSNAALSGALAEDAEVDSKAGGSSVDLDGLTRNSYIIIGLLAAALILLIIVAAFAVRASRANKGYRAVPTGGMGGGAPPKFVDPYTE</sequence>
<dbReference type="AlphaFoldDB" id="A0AAD7TG39"/>
<dbReference type="GO" id="GO:0004190">
    <property type="term" value="F:aspartic-type endopeptidase activity"/>
    <property type="evidence" value="ECO:0007669"/>
    <property type="project" value="UniProtKB-KW"/>
</dbReference>
<evidence type="ECO:0000313" key="7">
    <source>
        <dbReference type="EMBL" id="KAJ8456134.1"/>
    </source>
</evidence>
<evidence type="ECO:0000256" key="5">
    <source>
        <dbReference type="SAM" id="SignalP"/>
    </source>
</evidence>
<comment type="similarity">
    <text evidence="1 3">Belongs to the peptidase A1 family.</text>
</comment>
<dbReference type="PROSITE" id="PS51767">
    <property type="entry name" value="PEPTIDASE_A1"/>
    <property type="match status" value="1"/>
</dbReference>
<keyword evidence="8" id="KW-1185">Reference proteome</keyword>